<dbReference type="Proteomes" id="UP000736787">
    <property type="component" value="Unassembled WGS sequence"/>
</dbReference>
<protein>
    <submittedName>
        <fullName evidence="1">Uncharacterized protein</fullName>
    </submittedName>
</protein>
<gene>
    <name evidence="1" type="ORF">PC117_g11597</name>
</gene>
<sequence>MTLISSKQASTIACVRFYRCRACGACARGNLARASNSLVLVLLVLGVAAALLLLVVVLA</sequence>
<evidence type="ECO:0000313" key="1">
    <source>
        <dbReference type="EMBL" id="KAG2937643.1"/>
    </source>
</evidence>
<accession>A0A8T1LAD8</accession>
<proteinExistence type="predicted"/>
<reference evidence="1" key="1">
    <citation type="submission" date="2018-10" db="EMBL/GenBank/DDBJ databases">
        <title>Effector identification in a new, highly contiguous assembly of the strawberry crown rot pathogen Phytophthora cactorum.</title>
        <authorList>
            <person name="Armitage A.D."/>
            <person name="Nellist C.F."/>
            <person name="Bates H."/>
            <person name="Vickerstaff R.J."/>
            <person name="Harrison R.J."/>
        </authorList>
    </citation>
    <scope>NUCLEOTIDE SEQUENCE</scope>
    <source>
        <strain evidence="1">4040</strain>
    </source>
</reference>
<organism evidence="1 2">
    <name type="scientific">Phytophthora cactorum</name>
    <dbReference type="NCBI Taxonomy" id="29920"/>
    <lineage>
        <taxon>Eukaryota</taxon>
        <taxon>Sar</taxon>
        <taxon>Stramenopiles</taxon>
        <taxon>Oomycota</taxon>
        <taxon>Peronosporomycetes</taxon>
        <taxon>Peronosporales</taxon>
        <taxon>Peronosporaceae</taxon>
        <taxon>Phytophthora</taxon>
    </lineage>
</organism>
<dbReference type="AlphaFoldDB" id="A0A8T1LAD8"/>
<name>A0A8T1LAD8_9STRA</name>
<comment type="caution">
    <text evidence="1">The sequence shown here is derived from an EMBL/GenBank/DDBJ whole genome shotgun (WGS) entry which is preliminary data.</text>
</comment>
<evidence type="ECO:0000313" key="2">
    <source>
        <dbReference type="Proteomes" id="UP000736787"/>
    </source>
</evidence>
<dbReference type="EMBL" id="RCMK01000303">
    <property type="protein sequence ID" value="KAG2937643.1"/>
    <property type="molecule type" value="Genomic_DNA"/>
</dbReference>